<feature type="non-terminal residue" evidence="2">
    <location>
        <position position="1"/>
    </location>
</feature>
<feature type="transmembrane region" description="Helical" evidence="1">
    <location>
        <begin position="35"/>
        <end position="54"/>
    </location>
</feature>
<protein>
    <submittedName>
        <fullName evidence="2">Uncharacterized protein</fullName>
    </submittedName>
</protein>
<organism evidence="2 3">
    <name type="scientific">Catenaria anguillulae PL171</name>
    <dbReference type="NCBI Taxonomy" id="765915"/>
    <lineage>
        <taxon>Eukaryota</taxon>
        <taxon>Fungi</taxon>
        <taxon>Fungi incertae sedis</taxon>
        <taxon>Blastocladiomycota</taxon>
        <taxon>Blastocladiomycetes</taxon>
        <taxon>Blastocladiales</taxon>
        <taxon>Catenariaceae</taxon>
        <taxon>Catenaria</taxon>
    </lineage>
</organism>
<sequence length="60" mass="6568">TWKDYGRCVETKRNEKVGGSPIAGCARLGPRMVPASFTLTLSLSLTLPLCISILDSCRQR</sequence>
<evidence type="ECO:0000256" key="1">
    <source>
        <dbReference type="SAM" id="Phobius"/>
    </source>
</evidence>
<reference evidence="2 3" key="1">
    <citation type="submission" date="2016-07" db="EMBL/GenBank/DDBJ databases">
        <title>Pervasive Adenine N6-methylation of Active Genes in Fungi.</title>
        <authorList>
            <consortium name="DOE Joint Genome Institute"/>
            <person name="Mondo S.J."/>
            <person name="Dannebaum R.O."/>
            <person name="Kuo R.C."/>
            <person name="Labutti K."/>
            <person name="Haridas S."/>
            <person name="Kuo A."/>
            <person name="Salamov A."/>
            <person name="Ahrendt S.R."/>
            <person name="Lipzen A."/>
            <person name="Sullivan W."/>
            <person name="Andreopoulos W.B."/>
            <person name="Clum A."/>
            <person name="Lindquist E."/>
            <person name="Daum C."/>
            <person name="Ramamoorthy G.K."/>
            <person name="Gryganskyi A."/>
            <person name="Culley D."/>
            <person name="Magnuson J.K."/>
            <person name="James T.Y."/>
            <person name="O'Malley M.A."/>
            <person name="Stajich J.E."/>
            <person name="Spatafora J.W."/>
            <person name="Visel A."/>
            <person name="Grigoriev I.V."/>
        </authorList>
    </citation>
    <scope>NUCLEOTIDE SEQUENCE [LARGE SCALE GENOMIC DNA]</scope>
    <source>
        <strain evidence="2 3">PL171</strain>
    </source>
</reference>
<dbReference type="AlphaFoldDB" id="A0A1Y2HSZ8"/>
<accession>A0A1Y2HSZ8</accession>
<keyword evidence="1" id="KW-1133">Transmembrane helix</keyword>
<keyword evidence="3" id="KW-1185">Reference proteome</keyword>
<proteinExistence type="predicted"/>
<comment type="caution">
    <text evidence="2">The sequence shown here is derived from an EMBL/GenBank/DDBJ whole genome shotgun (WGS) entry which is preliminary data.</text>
</comment>
<evidence type="ECO:0000313" key="3">
    <source>
        <dbReference type="Proteomes" id="UP000193411"/>
    </source>
</evidence>
<keyword evidence="1" id="KW-0812">Transmembrane</keyword>
<evidence type="ECO:0000313" key="2">
    <source>
        <dbReference type="EMBL" id="ORZ37730.1"/>
    </source>
</evidence>
<name>A0A1Y2HSZ8_9FUNG</name>
<dbReference type="EMBL" id="MCFL01000011">
    <property type="protein sequence ID" value="ORZ37730.1"/>
    <property type="molecule type" value="Genomic_DNA"/>
</dbReference>
<dbReference type="Proteomes" id="UP000193411">
    <property type="component" value="Unassembled WGS sequence"/>
</dbReference>
<gene>
    <name evidence="2" type="ORF">BCR44DRAFT_1429846</name>
</gene>
<keyword evidence="1" id="KW-0472">Membrane</keyword>